<sequence length="559" mass="57868">MTHPTAGTVTVGGTAPRSLEALRSRQDLSVLAAGASLPAAFVDVLSTALDHLPAALRAGVPVIMAATDYCVAATSQYVGRCVEAEAGGRRLRPSEAMTPEPAQLLQELAQAGGWNGTGHVLISPRAATLQAVRWAWGAVAAGLHEAMVVCEVVQAEHEDGYRIAAVPVTAADSAPRTGGASVVVSGTGLVTAFGDGGTAFWQGLLDGRRELSELTRFDASRFRSRTVCQTRVSGHPTRRALLERARSEALQEAGLDELPGRTLLVSAGVVPHLPQVADAPRIDEIAVEPDWDADGSGVAPSDAVLLAHACASGAFGLAMAREWLLCGLADTAVVTGVSSLNAYDYACLDVLRATSTTAARPFDEHRSGVTIGEGAGVIVLETAERAAARGQTPLATLSGISCRVAGQGLSRLNAHIGAACMRDALAMAGLTTVDYVHGHAPGTRQGDEAELLALDQIGAEHDWRGVPVSSYKGAAGHLLHASVFPGVVAAVRALRDQVLPGTPGLRKPLDARHVRVLRDPEPCDGIRSVLVNNFGFGGNNAAFLLTGGAAGRREWGTDG</sequence>
<dbReference type="GO" id="GO:0004315">
    <property type="term" value="F:3-oxoacyl-[acyl-carrier-protein] synthase activity"/>
    <property type="evidence" value="ECO:0007669"/>
    <property type="project" value="TreeGrafter"/>
</dbReference>
<dbReference type="InterPro" id="IPR014030">
    <property type="entry name" value="Ketoacyl_synth_N"/>
</dbReference>
<evidence type="ECO:0000256" key="3">
    <source>
        <dbReference type="RuleBase" id="RU003694"/>
    </source>
</evidence>
<dbReference type="EMBL" id="JARAWP010000025">
    <property type="protein sequence ID" value="MDX3023082.1"/>
    <property type="molecule type" value="Genomic_DNA"/>
</dbReference>
<reference evidence="5 7" key="1">
    <citation type="journal article" date="2023" name="Microb. Genom.">
        <title>Mesoterricola silvestris gen. nov., sp. nov., Mesoterricola sediminis sp. nov., Geothrix oryzae sp. nov., Geothrix edaphica sp. nov., Geothrix rubra sp. nov., and Geothrix limicola sp. nov., six novel members of Acidobacteriota isolated from soils.</title>
        <authorList>
            <person name="Weisberg A.J."/>
            <person name="Pearce E."/>
            <person name="Kramer C.G."/>
            <person name="Chang J.H."/>
            <person name="Clarke C.R."/>
        </authorList>
    </citation>
    <scope>NUCLEOTIDE SEQUENCE</scope>
    <source>
        <strain evidence="6 7">NB05-1H</strain>
        <strain evidence="5">NRRL_B-16521</strain>
    </source>
</reference>
<dbReference type="InterPro" id="IPR000794">
    <property type="entry name" value="Beta-ketoacyl_synthase"/>
</dbReference>
<dbReference type="Pfam" id="PF00109">
    <property type="entry name" value="ketoacyl-synt"/>
    <property type="match status" value="1"/>
</dbReference>
<dbReference type="EMBL" id="JARAWC010000021">
    <property type="protein sequence ID" value="MDX2963348.1"/>
    <property type="molecule type" value="Genomic_DNA"/>
</dbReference>
<gene>
    <name evidence="5" type="ORF">PV399_27030</name>
    <name evidence="6" type="ORF">PV666_35160</name>
</gene>
<dbReference type="Pfam" id="PF02801">
    <property type="entry name" value="Ketoacyl-synt_C"/>
    <property type="match status" value="1"/>
</dbReference>
<keyword evidence="7" id="KW-1185">Reference proteome</keyword>
<evidence type="ECO:0000313" key="8">
    <source>
        <dbReference type="Proteomes" id="UP001282288"/>
    </source>
</evidence>
<dbReference type="GeneID" id="69809068"/>
<evidence type="ECO:0000313" key="7">
    <source>
        <dbReference type="Proteomes" id="UP001272987"/>
    </source>
</evidence>
<dbReference type="RefSeq" id="WP_010360138.1">
    <property type="nucleotide sequence ID" value="NZ_BCMK01000005.1"/>
</dbReference>
<dbReference type="PROSITE" id="PS52004">
    <property type="entry name" value="KS3_2"/>
    <property type="match status" value="1"/>
</dbReference>
<evidence type="ECO:0000259" key="4">
    <source>
        <dbReference type="PROSITE" id="PS52004"/>
    </source>
</evidence>
<dbReference type="PANTHER" id="PTHR11712">
    <property type="entry name" value="POLYKETIDE SYNTHASE-RELATED"/>
    <property type="match status" value="1"/>
</dbReference>
<evidence type="ECO:0000256" key="1">
    <source>
        <dbReference type="ARBA" id="ARBA00008467"/>
    </source>
</evidence>
<evidence type="ECO:0000313" key="6">
    <source>
        <dbReference type="EMBL" id="MDX3023082.1"/>
    </source>
</evidence>
<dbReference type="GO" id="GO:0006633">
    <property type="term" value="P:fatty acid biosynthetic process"/>
    <property type="evidence" value="ECO:0007669"/>
    <property type="project" value="TreeGrafter"/>
</dbReference>
<comment type="caution">
    <text evidence="5">The sequence shown here is derived from an EMBL/GenBank/DDBJ whole genome shotgun (WGS) entry which is preliminary data.</text>
</comment>
<evidence type="ECO:0000256" key="2">
    <source>
        <dbReference type="ARBA" id="ARBA00022679"/>
    </source>
</evidence>
<keyword evidence="2 3" id="KW-0808">Transferase</keyword>
<name>A0AAP6EHY8_9ACTN</name>
<dbReference type="AlphaFoldDB" id="A0AAP6EHY8"/>
<dbReference type="InterPro" id="IPR014031">
    <property type="entry name" value="Ketoacyl_synth_C"/>
</dbReference>
<dbReference type="InterPro" id="IPR016039">
    <property type="entry name" value="Thiolase-like"/>
</dbReference>
<dbReference type="Proteomes" id="UP001272987">
    <property type="component" value="Unassembled WGS sequence"/>
</dbReference>
<organism evidence="5 8">
    <name type="scientific">Streptomyces acidiscabies</name>
    <dbReference type="NCBI Taxonomy" id="42234"/>
    <lineage>
        <taxon>Bacteria</taxon>
        <taxon>Bacillati</taxon>
        <taxon>Actinomycetota</taxon>
        <taxon>Actinomycetes</taxon>
        <taxon>Kitasatosporales</taxon>
        <taxon>Streptomycetaceae</taxon>
        <taxon>Streptomyces</taxon>
    </lineage>
</organism>
<comment type="similarity">
    <text evidence="1 3">Belongs to the thiolase-like superfamily. Beta-ketoacyl-ACP synthases family.</text>
</comment>
<dbReference type="Gene3D" id="3.40.47.10">
    <property type="match status" value="2"/>
</dbReference>
<evidence type="ECO:0000313" key="5">
    <source>
        <dbReference type="EMBL" id="MDX2963348.1"/>
    </source>
</evidence>
<proteinExistence type="inferred from homology"/>
<dbReference type="SUPFAM" id="SSF53901">
    <property type="entry name" value="Thiolase-like"/>
    <property type="match status" value="2"/>
</dbReference>
<dbReference type="InterPro" id="IPR020841">
    <property type="entry name" value="PKS_Beta-ketoAc_synthase_dom"/>
</dbReference>
<feature type="domain" description="Ketosynthase family 3 (KS3)" evidence="4">
    <location>
        <begin position="179"/>
        <end position="547"/>
    </location>
</feature>
<accession>A0AAP6EHY8</accession>
<dbReference type="SMART" id="SM00825">
    <property type="entry name" value="PKS_KS"/>
    <property type="match status" value="1"/>
</dbReference>
<dbReference type="Proteomes" id="UP001282288">
    <property type="component" value="Unassembled WGS sequence"/>
</dbReference>
<protein>
    <submittedName>
        <fullName evidence="5">Beta-ketoacyl synthase N-terminal-like domain-containing protein</fullName>
    </submittedName>
</protein>
<dbReference type="PANTHER" id="PTHR11712:SF336">
    <property type="entry name" value="3-OXOACYL-[ACYL-CARRIER-PROTEIN] SYNTHASE, MITOCHONDRIAL"/>
    <property type="match status" value="1"/>
</dbReference>